<dbReference type="AlphaFoldDB" id="R4PW81"/>
<sequence>MTQNINTKNRGFTIVELLIVIVIIAILAAITIVAYNGIQTRAKASAVQATVNTVIKKAESANAVANSYPQNAAGFTAQKDSDMTGSGVTFVTAAPTSTTNSPTSVVYTPCTGTAGTGAVITYWDYNANATATKSIGQPTAAGTCAAGTAFAQVW</sequence>
<evidence type="ECO:0000256" key="3">
    <source>
        <dbReference type="ARBA" id="ARBA00022692"/>
    </source>
</evidence>
<dbReference type="InterPro" id="IPR012902">
    <property type="entry name" value="N_methyl_site"/>
</dbReference>
<dbReference type="SUPFAM" id="SSF54523">
    <property type="entry name" value="Pili subunits"/>
    <property type="match status" value="1"/>
</dbReference>
<comment type="subcellular location">
    <subcellularLocation>
        <location evidence="1">Membrane</location>
        <topology evidence="1">Single-pass membrane protein</topology>
    </subcellularLocation>
</comment>
<dbReference type="NCBIfam" id="TIGR02532">
    <property type="entry name" value="IV_pilin_GFxxxE"/>
    <property type="match status" value="1"/>
</dbReference>
<dbReference type="STRING" id="1332188.L336_0298"/>
<keyword evidence="2" id="KW-0488">Methylation</keyword>
<reference evidence="7 8" key="1">
    <citation type="journal article" date="2013" name="Nat. Biotechnol.">
        <title>Genome sequences of rare, uncultured bacteria obtained by differential coverage binning of multiple metagenomes.</title>
        <authorList>
            <person name="Albertsen M."/>
            <person name="Hugenholtz P."/>
            <person name="Skarshewski A."/>
            <person name="Nielsen K.L."/>
            <person name="Tyson G.W."/>
            <person name="Nielsen P.H."/>
        </authorList>
    </citation>
    <scope>NUCLEOTIDE SEQUENCE [LARGE SCALE GENOMIC DNA]</scope>
    <source>
        <strain evidence="7">TM71</strain>
    </source>
</reference>
<dbReference type="HOGENOM" id="CLU_1640712_0_0_0"/>
<dbReference type="RefSeq" id="WP_015641457.1">
    <property type="nucleotide sequence ID" value="NC_021219.1"/>
</dbReference>
<evidence type="ECO:0000256" key="4">
    <source>
        <dbReference type="ARBA" id="ARBA00022989"/>
    </source>
</evidence>
<proteinExistence type="predicted"/>
<evidence type="ECO:0000256" key="6">
    <source>
        <dbReference type="SAM" id="Phobius"/>
    </source>
</evidence>
<feature type="transmembrane region" description="Helical" evidence="6">
    <location>
        <begin position="12"/>
        <end position="35"/>
    </location>
</feature>
<dbReference type="Proteomes" id="UP000013893">
    <property type="component" value="Chromosome"/>
</dbReference>
<dbReference type="GO" id="GO:0015627">
    <property type="term" value="C:type II protein secretion system complex"/>
    <property type="evidence" value="ECO:0007669"/>
    <property type="project" value="InterPro"/>
</dbReference>
<organism evidence="7 8">
    <name type="scientific">Candidatus Saccharimonas aalborgensis</name>
    <dbReference type="NCBI Taxonomy" id="1332188"/>
    <lineage>
        <taxon>Bacteria</taxon>
        <taxon>Candidatus Saccharimonadota</taxon>
        <taxon>Candidatus Saccharimonadia</taxon>
        <taxon>Candidatus Saccharimonadales</taxon>
        <taxon>Candidatus Saccharimonadaceae</taxon>
        <taxon>Candidatus Saccharimonas</taxon>
    </lineage>
</organism>
<dbReference type="PRINTS" id="PR00885">
    <property type="entry name" value="BCTERIALGSPH"/>
</dbReference>
<protein>
    <recommendedName>
        <fullName evidence="9">Prepilin-type N-terminal cleavage/methylation domain-containing protein</fullName>
    </recommendedName>
</protein>
<evidence type="ECO:0008006" key="9">
    <source>
        <dbReference type="Google" id="ProtNLM"/>
    </source>
</evidence>
<dbReference type="GO" id="GO:0016020">
    <property type="term" value="C:membrane"/>
    <property type="evidence" value="ECO:0007669"/>
    <property type="project" value="UniProtKB-SubCell"/>
</dbReference>
<dbReference type="Gene3D" id="3.30.700.10">
    <property type="entry name" value="Glycoprotein, Type 4 Pilin"/>
    <property type="match status" value="1"/>
</dbReference>
<gene>
    <name evidence="7" type="ORF">L336_0298</name>
</gene>
<dbReference type="InterPro" id="IPR045584">
    <property type="entry name" value="Pilin-like"/>
</dbReference>
<accession>R4PW81</accession>
<dbReference type="InterPro" id="IPR002416">
    <property type="entry name" value="T2SS_protein-GspH"/>
</dbReference>
<keyword evidence="3 6" id="KW-0812">Transmembrane</keyword>
<evidence type="ECO:0000313" key="7">
    <source>
        <dbReference type="EMBL" id="AGL62007.1"/>
    </source>
</evidence>
<evidence type="ECO:0000256" key="2">
    <source>
        <dbReference type="ARBA" id="ARBA00022481"/>
    </source>
</evidence>
<keyword evidence="4 6" id="KW-1133">Transmembrane helix</keyword>
<keyword evidence="8" id="KW-1185">Reference proteome</keyword>
<dbReference type="GO" id="GO:0015628">
    <property type="term" value="P:protein secretion by the type II secretion system"/>
    <property type="evidence" value="ECO:0007669"/>
    <property type="project" value="InterPro"/>
</dbReference>
<dbReference type="PANTHER" id="PTHR30093">
    <property type="entry name" value="GENERAL SECRETION PATHWAY PROTEIN G"/>
    <property type="match status" value="1"/>
</dbReference>
<evidence type="ECO:0000256" key="5">
    <source>
        <dbReference type="ARBA" id="ARBA00023136"/>
    </source>
</evidence>
<evidence type="ECO:0000313" key="8">
    <source>
        <dbReference type="Proteomes" id="UP000013893"/>
    </source>
</evidence>
<keyword evidence="5 6" id="KW-0472">Membrane</keyword>
<evidence type="ECO:0000256" key="1">
    <source>
        <dbReference type="ARBA" id="ARBA00004167"/>
    </source>
</evidence>
<dbReference type="KEGG" id="saal:L336_0298"/>
<name>R4PW81_9BACT</name>
<dbReference type="Pfam" id="PF07963">
    <property type="entry name" value="N_methyl"/>
    <property type="match status" value="1"/>
</dbReference>
<dbReference type="EMBL" id="CP005957">
    <property type="protein sequence ID" value="AGL62007.1"/>
    <property type="molecule type" value="Genomic_DNA"/>
</dbReference>